<feature type="compositionally biased region" description="Polar residues" evidence="1">
    <location>
        <begin position="838"/>
        <end position="853"/>
    </location>
</feature>
<evidence type="ECO:0000313" key="3">
    <source>
        <dbReference type="Proteomes" id="UP000267821"/>
    </source>
</evidence>
<accession>A0A3N4LH96</accession>
<feature type="compositionally biased region" description="Low complexity" evidence="1">
    <location>
        <begin position="854"/>
        <end position="884"/>
    </location>
</feature>
<dbReference type="EMBL" id="ML121553">
    <property type="protein sequence ID" value="RPB22247.1"/>
    <property type="molecule type" value="Genomic_DNA"/>
</dbReference>
<keyword evidence="3" id="KW-1185">Reference proteome</keyword>
<organism evidence="2 3">
    <name type="scientific">Terfezia boudieri ATCC MYA-4762</name>
    <dbReference type="NCBI Taxonomy" id="1051890"/>
    <lineage>
        <taxon>Eukaryota</taxon>
        <taxon>Fungi</taxon>
        <taxon>Dikarya</taxon>
        <taxon>Ascomycota</taxon>
        <taxon>Pezizomycotina</taxon>
        <taxon>Pezizomycetes</taxon>
        <taxon>Pezizales</taxon>
        <taxon>Pezizaceae</taxon>
        <taxon>Terfezia</taxon>
    </lineage>
</organism>
<reference evidence="2 3" key="1">
    <citation type="journal article" date="2018" name="Nat. Ecol. Evol.">
        <title>Pezizomycetes genomes reveal the molecular basis of ectomycorrhizal truffle lifestyle.</title>
        <authorList>
            <person name="Murat C."/>
            <person name="Payen T."/>
            <person name="Noel B."/>
            <person name="Kuo A."/>
            <person name="Morin E."/>
            <person name="Chen J."/>
            <person name="Kohler A."/>
            <person name="Krizsan K."/>
            <person name="Balestrini R."/>
            <person name="Da Silva C."/>
            <person name="Montanini B."/>
            <person name="Hainaut M."/>
            <person name="Levati E."/>
            <person name="Barry K.W."/>
            <person name="Belfiori B."/>
            <person name="Cichocki N."/>
            <person name="Clum A."/>
            <person name="Dockter R.B."/>
            <person name="Fauchery L."/>
            <person name="Guy J."/>
            <person name="Iotti M."/>
            <person name="Le Tacon F."/>
            <person name="Lindquist E.A."/>
            <person name="Lipzen A."/>
            <person name="Malagnac F."/>
            <person name="Mello A."/>
            <person name="Molinier V."/>
            <person name="Miyauchi S."/>
            <person name="Poulain J."/>
            <person name="Riccioni C."/>
            <person name="Rubini A."/>
            <person name="Sitrit Y."/>
            <person name="Splivallo R."/>
            <person name="Traeger S."/>
            <person name="Wang M."/>
            <person name="Zifcakova L."/>
            <person name="Wipf D."/>
            <person name="Zambonelli A."/>
            <person name="Paolocci F."/>
            <person name="Nowrousian M."/>
            <person name="Ottonello S."/>
            <person name="Baldrian P."/>
            <person name="Spatafora J.W."/>
            <person name="Henrissat B."/>
            <person name="Nagy L.G."/>
            <person name="Aury J.M."/>
            <person name="Wincker P."/>
            <person name="Grigoriev I.V."/>
            <person name="Bonfante P."/>
            <person name="Martin F.M."/>
        </authorList>
    </citation>
    <scope>NUCLEOTIDE SEQUENCE [LARGE SCALE GENOMIC DNA]</scope>
    <source>
        <strain evidence="2 3">ATCC MYA-4762</strain>
    </source>
</reference>
<proteinExistence type="predicted"/>
<dbReference type="OrthoDB" id="5366531at2759"/>
<dbReference type="AlphaFoldDB" id="A0A3N4LH96"/>
<sequence length="924" mass="103083">MSKAQTALKSFIASRNGLLSISIPQNTNTPSAGNLYVCFSCRVKQQQQQQQRRRIYTPSPKPAQAQSPGVKIVWTPPKEGTSPSELQFTAKERAMHATLRQRSPGPDPMATTSTSTTTSSSSPTTSTGRLPPRLKALITSRLSNYYQTKYESDVSSRDTLLKSNKLVNMLEFRYNMNLWRALLAFRRRVHGDRGVVDIFHGMKLRNVPLPSTGVNADKMWEIILETAFRRKDFLEEVLSSVIGKRAWARRGEGAAWRREECWPQFYEKVIGYYLLREPAQAGMFHDKLVWAGCAPKDWGEFMVNICKNILKLGYSPHRRSAFHRLRGIFTSVKVGGVYERLIPFLAKHVTVTEAFKWHKQCLAQGDKPRDSSPADGIFDYLGTAGIMGEIRDFVEGFLGNGVSVAESSLVALVRGRWKKDDVLMMLVDMVNKGKIEKGVFGDGFWEVVLRDRLLEEGTLIGLMKVCGVQVMGEKGMRALVRRFKDVGEVNGFVEKLRMHGIEVPEEKFLRAQEEFDTYGVRPANPQLDKEHYDKLLATHLTQRNLPSALNTLKDMLAYSMPIRPAILRFLLRSILRPRQRGHAPKTLPPQQVSKDDLALAINTLLSCLRGGMFVPPSLWQEIFRRLGMEYQLADLERLAVYLVEWYHPLRGQSMLKRFASAFVVTPEEERAYYNPRVRPLFWEEKGGRLAWLTAWRRGNRESPLRRLFPRSFMAVVVEWGVLGVFRRRAGILMGLPGIPVQGFSDVEVGMHQKSVRGAPVVAVGGSALTPQLGGLKGSLVADQSRAILSSSPSPSPTTPKPNNPLAPSPVILPPPLSPTPFTPASPRPVSPRGPTPTPKISTASPRMPQTSPGASASLCTSTAPAPSSTDAPSSVPSACAPAPSTGKDLTLAAPHSTFPRARVSCRGGRRWRSLWRRLMKIMRC</sequence>
<feature type="region of interest" description="Disordered" evidence="1">
    <location>
        <begin position="98"/>
        <end position="131"/>
    </location>
</feature>
<protein>
    <submittedName>
        <fullName evidence="2">Uncharacterized protein</fullName>
    </submittedName>
</protein>
<feature type="compositionally biased region" description="Low complexity" evidence="1">
    <location>
        <begin position="111"/>
        <end position="127"/>
    </location>
</feature>
<dbReference type="InParanoid" id="A0A3N4LH96"/>
<dbReference type="STRING" id="1051890.A0A3N4LH96"/>
<evidence type="ECO:0000313" key="2">
    <source>
        <dbReference type="EMBL" id="RPB22247.1"/>
    </source>
</evidence>
<evidence type="ECO:0000256" key="1">
    <source>
        <dbReference type="SAM" id="MobiDB-lite"/>
    </source>
</evidence>
<dbReference type="PANTHER" id="PTHR24216:SF65">
    <property type="entry name" value="PAXILLIN-LIKE PROTEIN 1"/>
    <property type="match status" value="1"/>
</dbReference>
<dbReference type="PANTHER" id="PTHR24216">
    <property type="entry name" value="PAXILLIN-RELATED"/>
    <property type="match status" value="1"/>
</dbReference>
<dbReference type="Proteomes" id="UP000267821">
    <property type="component" value="Unassembled WGS sequence"/>
</dbReference>
<feature type="compositionally biased region" description="Pro residues" evidence="1">
    <location>
        <begin position="793"/>
        <end position="837"/>
    </location>
</feature>
<gene>
    <name evidence="2" type="ORF">L211DRAFT_343239</name>
</gene>
<feature type="region of interest" description="Disordered" evidence="1">
    <location>
        <begin position="49"/>
        <end position="84"/>
    </location>
</feature>
<feature type="region of interest" description="Disordered" evidence="1">
    <location>
        <begin position="787"/>
        <end position="892"/>
    </location>
</feature>
<name>A0A3N4LH96_9PEZI</name>